<evidence type="ECO:0000256" key="1">
    <source>
        <dbReference type="SAM" id="Phobius"/>
    </source>
</evidence>
<dbReference type="InterPro" id="IPR027417">
    <property type="entry name" value="P-loop_NTPase"/>
</dbReference>
<dbReference type="PANTHER" id="PTHR23274:SF51">
    <property type="entry name" value="OS03G0423850 PROTEIN"/>
    <property type="match status" value="1"/>
</dbReference>
<name>A0ABY6KT10_9ARAC</name>
<evidence type="ECO:0000313" key="4">
    <source>
        <dbReference type="Proteomes" id="UP001235939"/>
    </source>
</evidence>
<dbReference type="SUPFAM" id="SSF52540">
    <property type="entry name" value="P-loop containing nucleoside triphosphate hydrolases"/>
    <property type="match status" value="1"/>
</dbReference>
<dbReference type="InterPro" id="IPR049163">
    <property type="entry name" value="Pif1-like_2B_dom"/>
</dbReference>
<organism evidence="3 4">
    <name type="scientific">Cordylochernes scorpioides</name>
    <dbReference type="NCBI Taxonomy" id="51811"/>
    <lineage>
        <taxon>Eukaryota</taxon>
        <taxon>Metazoa</taxon>
        <taxon>Ecdysozoa</taxon>
        <taxon>Arthropoda</taxon>
        <taxon>Chelicerata</taxon>
        <taxon>Arachnida</taxon>
        <taxon>Pseudoscorpiones</taxon>
        <taxon>Cheliferoidea</taxon>
        <taxon>Chernetidae</taxon>
        <taxon>Cordylochernes</taxon>
    </lineage>
</organism>
<protein>
    <recommendedName>
        <fullName evidence="2">DNA helicase Pif1-like 2B domain-containing protein</fullName>
    </recommendedName>
</protein>
<proteinExistence type="predicted"/>
<accession>A0ABY6KT10</accession>
<gene>
    <name evidence="3" type="ORF">LAZ67_8000934</name>
</gene>
<keyword evidence="4" id="KW-1185">Reference proteome</keyword>
<feature type="domain" description="DNA helicase Pif1-like 2B" evidence="2">
    <location>
        <begin position="86"/>
        <end position="115"/>
    </location>
</feature>
<sequence>MTSRRNNTPNPISSFPTEYIIGGLEIVCPNISALHFPGETVVYYNLPFILKRFQLPLRLAFATTINNAQGQTFAKVGLLRNASTPVKLKIGAIVMLLRNFNPRQSLFNHTHMVIQRMCSNVFEAQILTETKVGHTILVPKISLATSDTYLPFILKRHHFPLRLAFAMTINKTIGQNFAKRACVYPWTALCFFFHVFELWIAYM</sequence>
<keyword evidence="1" id="KW-0812">Transmembrane</keyword>
<reference evidence="3 4" key="1">
    <citation type="submission" date="2022-01" db="EMBL/GenBank/DDBJ databases">
        <title>A chromosomal length assembly of Cordylochernes scorpioides.</title>
        <authorList>
            <person name="Zeh D."/>
            <person name="Zeh J."/>
        </authorList>
    </citation>
    <scope>NUCLEOTIDE SEQUENCE [LARGE SCALE GENOMIC DNA]</scope>
    <source>
        <strain evidence="3">IN4F17</strain>
        <tissue evidence="3">Whole Body</tissue>
    </source>
</reference>
<evidence type="ECO:0000259" key="2">
    <source>
        <dbReference type="Pfam" id="PF21530"/>
    </source>
</evidence>
<dbReference type="Pfam" id="PF21530">
    <property type="entry name" value="Pif1_2B_dom"/>
    <property type="match status" value="1"/>
</dbReference>
<keyword evidence="1" id="KW-0472">Membrane</keyword>
<feature type="transmembrane region" description="Helical" evidence="1">
    <location>
        <begin position="183"/>
        <end position="202"/>
    </location>
</feature>
<evidence type="ECO:0000313" key="3">
    <source>
        <dbReference type="EMBL" id="UYV70873.1"/>
    </source>
</evidence>
<keyword evidence="1" id="KW-1133">Transmembrane helix</keyword>
<dbReference type="PANTHER" id="PTHR23274">
    <property type="entry name" value="DNA HELICASE-RELATED"/>
    <property type="match status" value="1"/>
</dbReference>
<dbReference type="EMBL" id="CP092870">
    <property type="protein sequence ID" value="UYV70873.1"/>
    <property type="molecule type" value="Genomic_DNA"/>
</dbReference>
<dbReference type="Proteomes" id="UP001235939">
    <property type="component" value="Chromosome 08"/>
</dbReference>